<feature type="repeat" description="Pumilio" evidence="4">
    <location>
        <begin position="698"/>
        <end position="735"/>
    </location>
</feature>
<reference evidence="6" key="1">
    <citation type="submission" date="2020-05" db="EMBL/GenBank/DDBJ databases">
        <title>WGS assembly of Panicum virgatum.</title>
        <authorList>
            <person name="Lovell J.T."/>
            <person name="Jenkins J."/>
            <person name="Shu S."/>
            <person name="Juenger T.E."/>
            <person name="Schmutz J."/>
        </authorList>
    </citation>
    <scope>NUCLEOTIDE SEQUENCE</scope>
    <source>
        <strain evidence="6">AP13</strain>
    </source>
</reference>
<evidence type="ECO:0000259" key="5">
    <source>
        <dbReference type="PROSITE" id="PS50303"/>
    </source>
</evidence>
<comment type="function">
    <text evidence="3">Sequence-specific RNA-binding protein that regulates translation and mRNA stability by binding the 3'-UTR of target mRNAs.</text>
</comment>
<name>A0A8T0P9C7_PANVG</name>
<evidence type="ECO:0000313" key="6">
    <source>
        <dbReference type="EMBL" id="KAG2558403.1"/>
    </source>
</evidence>
<gene>
    <name evidence="6" type="ORF">PVAP13_8NG111900</name>
</gene>
<dbReference type="InterPro" id="IPR033133">
    <property type="entry name" value="PUM-HD"/>
</dbReference>
<evidence type="ECO:0000313" key="7">
    <source>
        <dbReference type="Proteomes" id="UP000823388"/>
    </source>
</evidence>
<dbReference type="EMBL" id="CM029052">
    <property type="protein sequence ID" value="KAG2558403.1"/>
    <property type="molecule type" value="Genomic_DNA"/>
</dbReference>
<dbReference type="OrthoDB" id="668540at2759"/>
<dbReference type="Pfam" id="PF00806">
    <property type="entry name" value="PUF"/>
    <property type="match status" value="4"/>
</dbReference>
<feature type="repeat" description="Pumilio" evidence="4">
    <location>
        <begin position="506"/>
        <end position="545"/>
    </location>
</feature>
<feature type="repeat" description="Pumilio" evidence="4">
    <location>
        <begin position="589"/>
        <end position="625"/>
    </location>
</feature>
<dbReference type="Gene3D" id="1.25.10.10">
    <property type="entry name" value="Leucine-rich Repeat Variant"/>
    <property type="match status" value="1"/>
</dbReference>
<dbReference type="Pfam" id="PF22493">
    <property type="entry name" value="PUF_NOP9"/>
    <property type="match status" value="1"/>
</dbReference>
<dbReference type="SUPFAM" id="SSF48371">
    <property type="entry name" value="ARM repeat"/>
    <property type="match status" value="1"/>
</dbReference>
<dbReference type="PROSITE" id="PS50302">
    <property type="entry name" value="PUM"/>
    <property type="match status" value="5"/>
</dbReference>
<dbReference type="AlphaFoldDB" id="A0A8T0P9C7"/>
<feature type="repeat" description="Pumilio" evidence="4">
    <location>
        <begin position="662"/>
        <end position="697"/>
    </location>
</feature>
<keyword evidence="7" id="KW-1185">Reference proteome</keyword>
<sequence length="769" mass="85511">MEESQGSQEASGFRAFGNGISGAAQESAGDRELHNNVGIASQAAGTYLNGRRLFPSEFAMYGSSEAGSNQHFQGFSHSGSLYDEQSLTSAFEGMTLGFKTRADDPPTSHHNVALTNGHHPSGHVDFTPNQQHVPATRQDDSLPLQFSVAHAKQKSDVEHQEQGYGFPAHLGKLSRTSGLQSLNSNFGVPYHPSTASASPFQQQCYVDEQSQMYRPHDQNVSSNFVWPHGVQPYSVVQPHYLCPQMQQVSGFDVYQHRSNEHAAVCNPANVPSSHIGTPNSLGLENGYPYFNVAASQNRNNWLNNAFTDSLPSTSYNDSSSGSGDFRHYQQAEKYFHPCGQGFSHHQQTDNLAHPYRLGFSHHQTSGRFNTGSYPESFLRSHDVGNSIRAIKFAPSVNGSADMDHRTNGYGHDHLGIQSNNSMLQLFSSKTEPTVDEVVGRICILAKEQKNFHFLMKILTEGTQEDADKVFYGIIDHIGELMVDPVANYLVQNILGNNDRRMRIIYEITKAPAELIKICCNAHGTRVMQKVIETIATPEPASMLVTEAASMVVTALSHGTIRLMTDPNAYHVMSLCLDTLLPEHKAFIIEAAASRYLQLARDRHGCCVLQKCIEHSNDEQRNDLLSKITSSALRLSEDQYGNYVIQFILGLKIQWATARVVDELAGHVGNLSMQKCGSHVVEHCLSQSPQLMCDRIINELMNDPKLPQIIIDQYGNFVIQTALKQCQGEQYVAFVEAIRPYIATLQSNMYGKRVLSRTYLKKKHYRFGFC</sequence>
<feature type="domain" description="PUM-HD" evidence="5">
    <location>
        <begin position="411"/>
        <end position="761"/>
    </location>
</feature>
<dbReference type="InterPro" id="IPR001313">
    <property type="entry name" value="Pumilio_RNA-bd_rpt"/>
</dbReference>
<evidence type="ECO:0000256" key="3">
    <source>
        <dbReference type="ARBA" id="ARBA00058490"/>
    </source>
</evidence>
<evidence type="ECO:0000256" key="4">
    <source>
        <dbReference type="PROSITE-ProRule" id="PRU00317"/>
    </source>
</evidence>
<keyword evidence="1" id="KW-0677">Repeat</keyword>
<comment type="caution">
    <text evidence="6">The sequence shown here is derived from an EMBL/GenBank/DDBJ whole genome shotgun (WGS) entry which is preliminary data.</text>
</comment>
<dbReference type="InterPro" id="IPR011989">
    <property type="entry name" value="ARM-like"/>
</dbReference>
<evidence type="ECO:0000256" key="2">
    <source>
        <dbReference type="ARBA" id="ARBA00022845"/>
    </source>
</evidence>
<feature type="repeat" description="Pumilio" evidence="4">
    <location>
        <begin position="626"/>
        <end position="661"/>
    </location>
</feature>
<proteinExistence type="predicted"/>
<protein>
    <recommendedName>
        <fullName evidence="5">PUM-HD domain-containing protein</fullName>
    </recommendedName>
</protein>
<dbReference type="PANTHER" id="PTHR12537:SF147">
    <property type="entry name" value="PUMILIO HOMOLOG 12"/>
    <property type="match status" value="1"/>
</dbReference>
<dbReference type="Proteomes" id="UP000823388">
    <property type="component" value="Chromosome 8N"/>
</dbReference>
<dbReference type="InterPro" id="IPR033712">
    <property type="entry name" value="Pumilio_RNA-bd"/>
</dbReference>
<keyword evidence="2" id="KW-0810">Translation regulation</keyword>
<dbReference type="SMART" id="SM00025">
    <property type="entry name" value="Pumilio"/>
    <property type="match status" value="7"/>
</dbReference>
<accession>A0A8T0P9C7</accession>
<dbReference type="FunFam" id="1.25.10.10:FF:000237">
    <property type="entry name" value="Pumilio homolog 9"/>
    <property type="match status" value="1"/>
</dbReference>
<dbReference type="PROSITE" id="PS50303">
    <property type="entry name" value="PUM_HD"/>
    <property type="match status" value="1"/>
</dbReference>
<dbReference type="GO" id="GO:0005737">
    <property type="term" value="C:cytoplasm"/>
    <property type="evidence" value="ECO:0007669"/>
    <property type="project" value="TreeGrafter"/>
</dbReference>
<dbReference type="PANTHER" id="PTHR12537">
    <property type="entry name" value="RNA BINDING PROTEIN PUMILIO-RELATED"/>
    <property type="match status" value="1"/>
</dbReference>
<organism evidence="6 7">
    <name type="scientific">Panicum virgatum</name>
    <name type="common">Blackwell switchgrass</name>
    <dbReference type="NCBI Taxonomy" id="38727"/>
    <lineage>
        <taxon>Eukaryota</taxon>
        <taxon>Viridiplantae</taxon>
        <taxon>Streptophyta</taxon>
        <taxon>Embryophyta</taxon>
        <taxon>Tracheophyta</taxon>
        <taxon>Spermatophyta</taxon>
        <taxon>Magnoliopsida</taxon>
        <taxon>Liliopsida</taxon>
        <taxon>Poales</taxon>
        <taxon>Poaceae</taxon>
        <taxon>PACMAD clade</taxon>
        <taxon>Panicoideae</taxon>
        <taxon>Panicodae</taxon>
        <taxon>Paniceae</taxon>
        <taxon>Panicinae</taxon>
        <taxon>Panicum</taxon>
        <taxon>Panicum sect. Hiantes</taxon>
    </lineage>
</organism>
<dbReference type="GO" id="GO:0003729">
    <property type="term" value="F:mRNA binding"/>
    <property type="evidence" value="ECO:0007669"/>
    <property type="project" value="TreeGrafter"/>
</dbReference>
<evidence type="ECO:0000256" key="1">
    <source>
        <dbReference type="ARBA" id="ARBA00022737"/>
    </source>
</evidence>
<dbReference type="GO" id="GO:0006417">
    <property type="term" value="P:regulation of translation"/>
    <property type="evidence" value="ECO:0007669"/>
    <property type="project" value="UniProtKB-KW"/>
</dbReference>
<dbReference type="InterPro" id="IPR016024">
    <property type="entry name" value="ARM-type_fold"/>
</dbReference>
<dbReference type="CDD" id="cd07920">
    <property type="entry name" value="Pumilio"/>
    <property type="match status" value="1"/>
</dbReference>